<evidence type="ECO:0000313" key="2">
    <source>
        <dbReference type="EMBL" id="TQL33026.1"/>
    </source>
</evidence>
<dbReference type="SUPFAM" id="SSF51430">
    <property type="entry name" value="NAD(P)-linked oxidoreductase"/>
    <property type="match status" value="1"/>
</dbReference>
<accession>A0A542XBA6</accession>
<dbReference type="GO" id="GO:0005829">
    <property type="term" value="C:cytosol"/>
    <property type="evidence" value="ECO:0007669"/>
    <property type="project" value="TreeGrafter"/>
</dbReference>
<name>A0A542XBA6_9MICO</name>
<dbReference type="InterPro" id="IPR050523">
    <property type="entry name" value="AKR_Detox_Biosynth"/>
</dbReference>
<dbReference type="RefSeq" id="WP_142005095.1">
    <property type="nucleotide sequence ID" value="NZ_CAJTBP010000001.1"/>
</dbReference>
<sequence length="311" mass="32873">MRRSRLGRSGLHLSPLTLGTAGWGDQVDDDEARRITEAYLSAGGASFSAAHAYGGGEAEQMLGRLLDDVVSRDEVVITTKAGVGRTAGGRVVDTSRGGLLGQLDTSLSRLRTDHVDLWMVHTWSDDVPLEETLSALEHAVASGKARYVGVSNYLGWQLARAATLLQTVRVPLVADEVELSLLQREAQHDTVPAAEHLGVGLLAWSPLGRGALTGKYRHTVPADSRAARRPEAMAPYLDDTSRAVVEAVSTAAEGLGVTAAEVALAWVLAQPTVASALIGPRTATQLAPLLRATGLQIPAQVREALDEVSDV</sequence>
<dbReference type="Pfam" id="PF00248">
    <property type="entry name" value="Aldo_ket_red"/>
    <property type="match status" value="1"/>
</dbReference>
<feature type="domain" description="NADP-dependent oxidoreductase" evidence="1">
    <location>
        <begin position="15"/>
        <end position="309"/>
    </location>
</feature>
<dbReference type="InterPro" id="IPR023210">
    <property type="entry name" value="NADP_OxRdtase_dom"/>
</dbReference>
<dbReference type="PRINTS" id="PR00069">
    <property type="entry name" value="ALDKETRDTASE"/>
</dbReference>
<dbReference type="EMBL" id="VFOK01000001">
    <property type="protein sequence ID" value="TQL33026.1"/>
    <property type="molecule type" value="Genomic_DNA"/>
</dbReference>
<dbReference type="PANTHER" id="PTHR43364">
    <property type="entry name" value="NADH-SPECIFIC METHYLGLYOXAL REDUCTASE-RELATED"/>
    <property type="match status" value="1"/>
</dbReference>
<dbReference type="GO" id="GO:0016491">
    <property type="term" value="F:oxidoreductase activity"/>
    <property type="evidence" value="ECO:0007669"/>
    <property type="project" value="InterPro"/>
</dbReference>
<dbReference type="InterPro" id="IPR020471">
    <property type="entry name" value="AKR"/>
</dbReference>
<dbReference type="OrthoDB" id="9768793at2"/>
<evidence type="ECO:0000313" key="3">
    <source>
        <dbReference type="Proteomes" id="UP000318336"/>
    </source>
</evidence>
<organism evidence="2 3">
    <name type="scientific">Barrientosiimonas humi</name>
    <dbReference type="NCBI Taxonomy" id="999931"/>
    <lineage>
        <taxon>Bacteria</taxon>
        <taxon>Bacillati</taxon>
        <taxon>Actinomycetota</taxon>
        <taxon>Actinomycetes</taxon>
        <taxon>Micrococcales</taxon>
        <taxon>Dermacoccaceae</taxon>
        <taxon>Barrientosiimonas</taxon>
    </lineage>
</organism>
<proteinExistence type="predicted"/>
<protein>
    <submittedName>
        <fullName evidence="2">Aryl-alcohol dehydrogenase-like predicted oxidoreductase</fullName>
    </submittedName>
</protein>
<keyword evidence="3" id="KW-1185">Reference proteome</keyword>
<dbReference type="Gene3D" id="3.20.20.100">
    <property type="entry name" value="NADP-dependent oxidoreductase domain"/>
    <property type="match status" value="1"/>
</dbReference>
<dbReference type="PROSITE" id="PS00062">
    <property type="entry name" value="ALDOKETO_REDUCTASE_2"/>
    <property type="match status" value="1"/>
</dbReference>
<evidence type="ECO:0000259" key="1">
    <source>
        <dbReference type="Pfam" id="PF00248"/>
    </source>
</evidence>
<reference evidence="2 3" key="1">
    <citation type="submission" date="2019-06" db="EMBL/GenBank/DDBJ databases">
        <title>Sequencing the genomes of 1000 actinobacteria strains.</title>
        <authorList>
            <person name="Klenk H.-P."/>
        </authorList>
    </citation>
    <scope>NUCLEOTIDE SEQUENCE [LARGE SCALE GENOMIC DNA]</scope>
    <source>
        <strain evidence="2 3">DSM 24617</strain>
    </source>
</reference>
<comment type="caution">
    <text evidence="2">The sequence shown here is derived from an EMBL/GenBank/DDBJ whole genome shotgun (WGS) entry which is preliminary data.</text>
</comment>
<dbReference type="PANTHER" id="PTHR43364:SF18">
    <property type="entry name" value="OXIDOREDUCTASE"/>
    <property type="match status" value="1"/>
</dbReference>
<dbReference type="Proteomes" id="UP000318336">
    <property type="component" value="Unassembled WGS sequence"/>
</dbReference>
<dbReference type="InterPro" id="IPR018170">
    <property type="entry name" value="Aldo/ket_reductase_CS"/>
</dbReference>
<dbReference type="InterPro" id="IPR036812">
    <property type="entry name" value="NAD(P)_OxRdtase_dom_sf"/>
</dbReference>
<gene>
    <name evidence="2" type="ORF">FB554_1160</name>
</gene>
<dbReference type="AlphaFoldDB" id="A0A542XBA6"/>